<evidence type="ECO:0000313" key="1">
    <source>
        <dbReference type="EMBL" id="CRY96129.1"/>
    </source>
</evidence>
<organism evidence="1">
    <name type="scientific">uncultured prokaryote</name>
    <dbReference type="NCBI Taxonomy" id="198431"/>
    <lineage>
        <taxon>unclassified sequences</taxon>
        <taxon>environmental samples</taxon>
    </lineage>
</organism>
<dbReference type="AlphaFoldDB" id="A0A0H5Q3Y4"/>
<reference evidence="1" key="1">
    <citation type="submission" date="2015-06" db="EMBL/GenBank/DDBJ databases">
        <authorList>
            <person name="Joergensen T."/>
        </authorList>
    </citation>
    <scope>NUCLEOTIDE SEQUENCE</scope>
    <source>
        <strain evidence="1">RGFK0936</strain>
    </source>
</reference>
<accession>A0A0H5Q3Y4</accession>
<proteinExistence type="predicted"/>
<name>A0A0H5Q3Y4_9ZZZZ</name>
<dbReference type="EMBL" id="LN853534">
    <property type="protein sequence ID" value="CRY96129.1"/>
    <property type="molecule type" value="Genomic_DNA"/>
</dbReference>
<protein>
    <submittedName>
        <fullName evidence="1">Uncharacterized protein</fullName>
    </submittedName>
</protein>
<reference evidence="1" key="2">
    <citation type="submission" date="2015-07" db="EMBL/GenBank/DDBJ databases">
        <title>Plasmids, circular viruses and viroids from rat gut.</title>
        <authorList>
            <person name="Jorgensen T.J."/>
            <person name="Hansen M.A."/>
            <person name="Xu Z."/>
            <person name="Tabak M.A."/>
            <person name="Sorensen S.J."/>
            <person name="Hansen L.H."/>
        </authorList>
    </citation>
    <scope>NUCLEOTIDE SEQUENCE</scope>
    <source>
        <strain evidence="1">RGFK0936</strain>
    </source>
</reference>
<sequence length="219" mass="23426">MPTLRHLYVVFGGQLLGETQTEDWQCGIRGQASFTDLAGAQAWAAGTVKAGLQNWFSANANLMRNDASISFLKANWIKTDGTYDYASHPVTETLNGVRGGTPPSGPDFIDLCYSWVTSAVRGPASKGRIYPPNVPNTNSTLNGRTVVGLTDQTAHLAAAKALLTVLHTPSGGGTFSPGVVAQATPDQNLIIGVRIGNVMDVQRRRKNKLQEAYLGSNWP</sequence>